<evidence type="ECO:0000313" key="4">
    <source>
        <dbReference type="EMBL" id="GHO42034.1"/>
    </source>
</evidence>
<evidence type="ECO:0000259" key="3">
    <source>
        <dbReference type="Pfam" id="PF12697"/>
    </source>
</evidence>
<evidence type="ECO:0000256" key="1">
    <source>
        <dbReference type="ARBA" id="ARBA00022801"/>
    </source>
</evidence>
<dbReference type="Pfam" id="PF12697">
    <property type="entry name" value="Abhydrolase_6"/>
    <property type="match status" value="1"/>
</dbReference>
<evidence type="ECO:0000256" key="2">
    <source>
        <dbReference type="ARBA" id="ARBA00038115"/>
    </source>
</evidence>
<dbReference type="InterPro" id="IPR050261">
    <property type="entry name" value="FrsA_esterase"/>
</dbReference>
<reference evidence="4" key="1">
    <citation type="submission" date="2020-10" db="EMBL/GenBank/DDBJ databases">
        <title>Taxonomic study of unclassified bacteria belonging to the class Ktedonobacteria.</title>
        <authorList>
            <person name="Yabe S."/>
            <person name="Wang C.M."/>
            <person name="Zheng Y."/>
            <person name="Sakai Y."/>
            <person name="Cavaletti L."/>
            <person name="Monciardini P."/>
            <person name="Donadio S."/>
        </authorList>
    </citation>
    <scope>NUCLEOTIDE SEQUENCE</scope>
    <source>
        <strain evidence="4">SOSP1-1</strain>
    </source>
</reference>
<proteinExistence type="inferred from homology"/>
<dbReference type="PANTHER" id="PTHR22946:SF9">
    <property type="entry name" value="POLYKETIDE TRANSFERASE AF380"/>
    <property type="match status" value="1"/>
</dbReference>
<organism evidence="4 5">
    <name type="scientific">Ktedonospora formicarum</name>
    <dbReference type="NCBI Taxonomy" id="2778364"/>
    <lineage>
        <taxon>Bacteria</taxon>
        <taxon>Bacillati</taxon>
        <taxon>Chloroflexota</taxon>
        <taxon>Ktedonobacteria</taxon>
        <taxon>Ktedonobacterales</taxon>
        <taxon>Ktedonobacteraceae</taxon>
        <taxon>Ktedonospora</taxon>
    </lineage>
</organism>
<comment type="similarity">
    <text evidence="2">Belongs to the AB hydrolase superfamily. FUS2 hydrolase family.</text>
</comment>
<comment type="caution">
    <text evidence="4">The sequence shown here is derived from an EMBL/GenBank/DDBJ whole genome shotgun (WGS) entry which is preliminary data.</text>
</comment>
<dbReference type="SUPFAM" id="SSF53474">
    <property type="entry name" value="alpha/beta-Hydrolases"/>
    <property type="match status" value="1"/>
</dbReference>
<dbReference type="Proteomes" id="UP000612362">
    <property type="component" value="Unassembled WGS sequence"/>
</dbReference>
<gene>
    <name evidence="4" type="ORF">KSX_01970</name>
</gene>
<keyword evidence="5" id="KW-1185">Reference proteome</keyword>
<dbReference type="AlphaFoldDB" id="A0A8J3HXZ0"/>
<dbReference type="Gene3D" id="3.40.50.1820">
    <property type="entry name" value="alpha/beta hydrolase"/>
    <property type="match status" value="1"/>
</dbReference>
<dbReference type="EMBL" id="BNJF01000001">
    <property type="protein sequence ID" value="GHO42034.1"/>
    <property type="molecule type" value="Genomic_DNA"/>
</dbReference>
<dbReference type="InterPro" id="IPR000073">
    <property type="entry name" value="AB_hydrolase_1"/>
</dbReference>
<protein>
    <recommendedName>
        <fullName evidence="3">AB hydrolase-1 domain-containing protein</fullName>
    </recommendedName>
</protein>
<feature type="domain" description="AB hydrolase-1" evidence="3">
    <location>
        <begin position="49"/>
        <end position="229"/>
    </location>
</feature>
<name>A0A8J3HXZ0_9CHLR</name>
<dbReference type="PANTHER" id="PTHR22946">
    <property type="entry name" value="DIENELACTONE HYDROLASE DOMAIN-CONTAINING PROTEIN-RELATED"/>
    <property type="match status" value="1"/>
</dbReference>
<sequence>MLADVLCHDVSPLDEQYPATLIPLTFNSHGQQLVGRILVAQGIGPHPTILLLHGFPGDEQNGDLAHIFRRAGWNVMTFHYRGAWGSQGSFSFTHVFEDIPIALDLLRTHEMREQCRVDPERIVLIGHSMGGFAALLTAASDPSLHAVASLAGFHFGPFAQLLRQDASLHTSIVRDWKTCLPALRGISAEQLVQEVLDQAEQWTLDQCLDQLSQHRVFLLAGSRDTVAPPDLHHTPLVAALEQCPAPRIRSAILHTDHAFSDARVTLAQHLLSWLDEIK</sequence>
<dbReference type="RefSeq" id="WP_220191626.1">
    <property type="nucleotide sequence ID" value="NZ_BNJF01000001.1"/>
</dbReference>
<accession>A0A8J3HXZ0</accession>
<dbReference type="GO" id="GO:0052689">
    <property type="term" value="F:carboxylic ester hydrolase activity"/>
    <property type="evidence" value="ECO:0007669"/>
    <property type="project" value="UniProtKB-ARBA"/>
</dbReference>
<keyword evidence="1" id="KW-0378">Hydrolase</keyword>
<dbReference type="InterPro" id="IPR029058">
    <property type="entry name" value="AB_hydrolase_fold"/>
</dbReference>
<evidence type="ECO:0000313" key="5">
    <source>
        <dbReference type="Proteomes" id="UP000612362"/>
    </source>
</evidence>